<keyword evidence="2" id="KW-1185">Reference proteome</keyword>
<protein>
    <submittedName>
        <fullName evidence="1">Uncharacterized protein</fullName>
    </submittedName>
</protein>
<reference evidence="1" key="2">
    <citation type="submission" date="2020-09" db="EMBL/GenBank/DDBJ databases">
        <authorList>
            <person name="Sun Q."/>
            <person name="Ohkuma M."/>
        </authorList>
    </citation>
    <scope>NUCLEOTIDE SEQUENCE</scope>
    <source>
        <strain evidence="1">JCM 12580</strain>
    </source>
</reference>
<name>A0A917PNW5_9BACI</name>
<proteinExistence type="predicted"/>
<dbReference type="Proteomes" id="UP000658382">
    <property type="component" value="Unassembled WGS sequence"/>
</dbReference>
<dbReference type="AlphaFoldDB" id="A0A917PNW5"/>
<accession>A0A917PNW5</accession>
<dbReference type="EMBL" id="BMNQ01000004">
    <property type="protein sequence ID" value="GGJ85906.1"/>
    <property type="molecule type" value="Genomic_DNA"/>
</dbReference>
<evidence type="ECO:0000313" key="2">
    <source>
        <dbReference type="Proteomes" id="UP000658382"/>
    </source>
</evidence>
<sequence>MEQPNKDYINQSLVNQIADLSMQIANRDAVITELHQELEGYRKEEVKEMDSAE</sequence>
<dbReference type="Gene3D" id="1.20.5.170">
    <property type="match status" value="1"/>
</dbReference>
<organism evidence="1 2">
    <name type="scientific">Lentibacillus kapialis</name>
    <dbReference type="NCBI Taxonomy" id="340214"/>
    <lineage>
        <taxon>Bacteria</taxon>
        <taxon>Bacillati</taxon>
        <taxon>Bacillota</taxon>
        <taxon>Bacilli</taxon>
        <taxon>Bacillales</taxon>
        <taxon>Bacillaceae</taxon>
        <taxon>Lentibacillus</taxon>
    </lineage>
</organism>
<dbReference type="RefSeq" id="WP_188631534.1">
    <property type="nucleotide sequence ID" value="NZ_BMNQ01000004.1"/>
</dbReference>
<comment type="caution">
    <text evidence="1">The sequence shown here is derived from an EMBL/GenBank/DDBJ whole genome shotgun (WGS) entry which is preliminary data.</text>
</comment>
<reference evidence="1" key="1">
    <citation type="journal article" date="2014" name="Int. J. Syst. Evol. Microbiol.">
        <title>Complete genome sequence of Corynebacterium casei LMG S-19264T (=DSM 44701T), isolated from a smear-ripened cheese.</title>
        <authorList>
            <consortium name="US DOE Joint Genome Institute (JGI-PGF)"/>
            <person name="Walter F."/>
            <person name="Albersmeier A."/>
            <person name="Kalinowski J."/>
            <person name="Ruckert C."/>
        </authorList>
    </citation>
    <scope>NUCLEOTIDE SEQUENCE</scope>
    <source>
        <strain evidence="1">JCM 12580</strain>
    </source>
</reference>
<gene>
    <name evidence="1" type="ORF">GCM10007063_05460</name>
</gene>
<evidence type="ECO:0000313" key="1">
    <source>
        <dbReference type="EMBL" id="GGJ85906.1"/>
    </source>
</evidence>